<sequence length="287" mass="31725">MPKRIGVSATGVAGASQGLCDDLPLHQEFQDGEDDYCGASAQRGTGLGQLMDSPSSQGIAPIAAPQPEFFALPTSEFRLPNEEIQFNGFVCPLQTRHGLAGVNFKPLNQHRIEQQSAPNLHQSVSHSTIIGRCAVRRNELWTTGKTRKNHRSSILSQTRTPKEAFKRSEMFREQVDGQFVAGAPLSQQASALQRELHAEDQQQAQETERKYSGKAAEKEESAVEKRTSKRAEHILSASKPAEEPEKSEYQKRLACLAKFGKNFYCASVKPRSGLRPIYIDGSNVAFR</sequence>
<dbReference type="OrthoDB" id="392925at2759"/>
<name>N6UAL0_DENPD</name>
<feature type="non-terminal residue" evidence="2">
    <location>
        <position position="1"/>
    </location>
</feature>
<dbReference type="HOGENOM" id="CLU_970654_0_0_1"/>
<evidence type="ECO:0000313" key="2">
    <source>
        <dbReference type="EMBL" id="ENN77676.1"/>
    </source>
</evidence>
<protein>
    <submittedName>
        <fullName evidence="2">Uncharacterized protein</fullName>
    </submittedName>
</protein>
<organism evidence="2">
    <name type="scientific">Dendroctonus ponderosae</name>
    <name type="common">Mountain pine beetle</name>
    <dbReference type="NCBI Taxonomy" id="77166"/>
    <lineage>
        <taxon>Eukaryota</taxon>
        <taxon>Metazoa</taxon>
        <taxon>Ecdysozoa</taxon>
        <taxon>Arthropoda</taxon>
        <taxon>Hexapoda</taxon>
        <taxon>Insecta</taxon>
        <taxon>Pterygota</taxon>
        <taxon>Neoptera</taxon>
        <taxon>Endopterygota</taxon>
        <taxon>Coleoptera</taxon>
        <taxon>Polyphaga</taxon>
        <taxon>Cucujiformia</taxon>
        <taxon>Curculionidae</taxon>
        <taxon>Scolytinae</taxon>
        <taxon>Dendroctonus</taxon>
    </lineage>
</organism>
<feature type="region of interest" description="Disordered" evidence="1">
    <location>
        <begin position="198"/>
        <end position="248"/>
    </location>
</feature>
<reference evidence="2" key="1">
    <citation type="journal article" date="2013" name="Genome Biol.">
        <title>Draft genome of the mountain pine beetle, Dendroctonus ponderosae Hopkins, a major forest pest.</title>
        <authorList>
            <person name="Keeling C.I."/>
            <person name="Yuen M.M."/>
            <person name="Liao N.Y."/>
            <person name="Docking T.R."/>
            <person name="Chan S.K."/>
            <person name="Taylor G.A."/>
            <person name="Palmquist D.L."/>
            <person name="Jackman S.D."/>
            <person name="Nguyen A."/>
            <person name="Li M."/>
            <person name="Henderson H."/>
            <person name="Janes J.K."/>
            <person name="Zhao Y."/>
            <person name="Pandoh P."/>
            <person name="Moore R."/>
            <person name="Sperling F.A."/>
            <person name="Huber D.P."/>
            <person name="Birol I."/>
            <person name="Jones S.J."/>
            <person name="Bohlmann J."/>
        </authorList>
    </citation>
    <scope>NUCLEOTIDE SEQUENCE</scope>
</reference>
<dbReference type="AlphaFoldDB" id="N6UAL0"/>
<gene>
    <name evidence="2" type="ORF">YQE_05827</name>
</gene>
<dbReference type="EMBL" id="KB740940">
    <property type="protein sequence ID" value="ENN77676.1"/>
    <property type="molecule type" value="Genomic_DNA"/>
</dbReference>
<evidence type="ECO:0000256" key="1">
    <source>
        <dbReference type="SAM" id="MobiDB-lite"/>
    </source>
</evidence>
<feature type="region of interest" description="Disordered" evidence="1">
    <location>
        <begin position="144"/>
        <end position="164"/>
    </location>
</feature>
<proteinExistence type="predicted"/>
<feature type="compositionally biased region" description="Basic and acidic residues" evidence="1">
    <location>
        <begin position="198"/>
        <end position="233"/>
    </location>
</feature>
<accession>N6UAL0</accession>